<dbReference type="SUPFAM" id="SSF55729">
    <property type="entry name" value="Acyl-CoA N-acyltransferases (Nat)"/>
    <property type="match status" value="1"/>
</dbReference>
<organism evidence="5">
    <name type="scientific">Lichtheimia ramosa</name>
    <dbReference type="NCBI Taxonomy" id="688394"/>
    <lineage>
        <taxon>Eukaryota</taxon>
        <taxon>Fungi</taxon>
        <taxon>Fungi incertae sedis</taxon>
        <taxon>Mucoromycota</taxon>
        <taxon>Mucoromycotina</taxon>
        <taxon>Mucoromycetes</taxon>
        <taxon>Mucorales</taxon>
        <taxon>Lichtheimiaceae</taxon>
        <taxon>Lichtheimia</taxon>
    </lineage>
</organism>
<evidence type="ECO:0000256" key="4">
    <source>
        <dbReference type="ARBA" id="ARBA00022758"/>
    </source>
</evidence>
<keyword evidence="4" id="KW-0688">Ribosomal frameshifting</keyword>
<evidence type="ECO:0000256" key="3">
    <source>
        <dbReference type="ARBA" id="ARBA00011486"/>
    </source>
</evidence>
<proteinExistence type="inferred from homology"/>
<comment type="function">
    <text evidence="1">Ornithine decarboxylase (ODC) antizyme protein that negatively regulates ODC activity and intracellular polyamine biosynthesis in response to increased intracellular polyamine levels. Binds to ODC monomers, inhibiting the assembly of the functional ODC homodimer, and targets the monomers for ubiquitin-independent proteolytic destruction by the 26S proteasome.</text>
</comment>
<dbReference type="GO" id="GO:0008073">
    <property type="term" value="F:ornithine decarboxylase inhibitor activity"/>
    <property type="evidence" value="ECO:0007669"/>
    <property type="project" value="InterPro"/>
</dbReference>
<dbReference type="InterPro" id="IPR038581">
    <property type="entry name" value="ODC_AZ_sf"/>
</dbReference>
<dbReference type="AlphaFoldDB" id="A0A077WP06"/>
<name>A0A077WP06_9FUNG</name>
<protein>
    <submittedName>
        <fullName evidence="5">Uncharacterized protein</fullName>
    </submittedName>
</protein>
<comment type="similarity">
    <text evidence="2">Belongs to the ODC antizyme family.</text>
</comment>
<accession>A0A077WP06</accession>
<dbReference type="InterPro" id="IPR002993">
    <property type="entry name" value="ODC_AZ"/>
</dbReference>
<dbReference type="EMBL" id="LK023331">
    <property type="protein sequence ID" value="CDS09336.1"/>
    <property type="molecule type" value="Genomic_DNA"/>
</dbReference>
<evidence type="ECO:0000256" key="1">
    <source>
        <dbReference type="ARBA" id="ARBA00002307"/>
    </source>
</evidence>
<comment type="subunit">
    <text evidence="3">Interacts with ODC and thereby sterically blocks ODC homodimerization.</text>
</comment>
<evidence type="ECO:0000313" key="5">
    <source>
        <dbReference type="EMBL" id="CDS09336.1"/>
    </source>
</evidence>
<dbReference type="InterPro" id="IPR016181">
    <property type="entry name" value="Acyl_CoA_acyltransferase"/>
</dbReference>
<dbReference type="OrthoDB" id="5959761at2759"/>
<dbReference type="GO" id="GO:0075523">
    <property type="term" value="P:viral translational frameshifting"/>
    <property type="evidence" value="ECO:0007669"/>
    <property type="project" value="UniProtKB-KW"/>
</dbReference>
<gene>
    <name evidence="5" type="ORF">LRAMOSA10696</name>
</gene>
<reference evidence="5" key="1">
    <citation type="journal article" date="2014" name="Genome Announc.">
        <title>De novo whole-genome sequence and genome annotation of Lichtheimia ramosa.</title>
        <authorList>
            <person name="Linde J."/>
            <person name="Schwartze V."/>
            <person name="Binder U."/>
            <person name="Lass-Florl C."/>
            <person name="Voigt K."/>
            <person name="Horn F."/>
        </authorList>
    </citation>
    <scope>NUCLEOTIDE SEQUENCE</scope>
    <source>
        <strain evidence="5">JMRC FSU:6197</strain>
    </source>
</reference>
<sequence length="78" mass="8969">MPIFPGGYQQQAFHSCIIGLIEFAETCKEDCDSLIIILEKCTKNIDNLLRTLLYFGFQLIDPRIYNQSTSYVLVGYEL</sequence>
<dbReference type="Pfam" id="PF02100">
    <property type="entry name" value="ODC_AZ"/>
    <property type="match status" value="1"/>
</dbReference>
<evidence type="ECO:0000256" key="2">
    <source>
        <dbReference type="ARBA" id="ARBA00008796"/>
    </source>
</evidence>
<dbReference type="Gene3D" id="3.40.630.60">
    <property type="match status" value="1"/>
</dbReference>